<evidence type="ECO:0000256" key="5">
    <source>
        <dbReference type="ARBA" id="ARBA00022989"/>
    </source>
</evidence>
<dbReference type="InterPro" id="IPR024528">
    <property type="entry name" value="ThrE_2"/>
</dbReference>
<accession>U2Q9A3</accession>
<evidence type="ECO:0000313" key="11">
    <source>
        <dbReference type="Proteomes" id="UP000016637"/>
    </source>
</evidence>
<dbReference type="GO" id="GO:0015744">
    <property type="term" value="P:succinate transport"/>
    <property type="evidence" value="ECO:0007669"/>
    <property type="project" value="TreeGrafter"/>
</dbReference>
<organism evidence="10 11">
    <name type="scientific">Gemella bergeri ATCC 700627</name>
    <dbReference type="NCBI Taxonomy" id="1321820"/>
    <lineage>
        <taxon>Bacteria</taxon>
        <taxon>Bacillati</taxon>
        <taxon>Bacillota</taxon>
        <taxon>Bacilli</taxon>
        <taxon>Bacillales</taxon>
        <taxon>Gemellaceae</taxon>
        <taxon>Gemella</taxon>
    </lineage>
</organism>
<keyword evidence="5 8" id="KW-1133">Transmembrane helix</keyword>
<feature type="transmembrane region" description="Helical" evidence="8">
    <location>
        <begin position="54"/>
        <end position="70"/>
    </location>
</feature>
<keyword evidence="2" id="KW-1003">Cell membrane</keyword>
<evidence type="ECO:0000313" key="10">
    <source>
        <dbReference type="EMBL" id="ERK59390.1"/>
    </source>
</evidence>
<keyword evidence="6 8" id="KW-0472">Membrane</keyword>
<name>U2Q9A3_9BACL</name>
<evidence type="ECO:0000256" key="1">
    <source>
        <dbReference type="ARBA" id="ARBA00004651"/>
    </source>
</evidence>
<dbReference type="EMBL" id="AWVP01000032">
    <property type="protein sequence ID" value="ERK59390.1"/>
    <property type="molecule type" value="Genomic_DNA"/>
</dbReference>
<evidence type="ECO:0000256" key="6">
    <source>
        <dbReference type="ARBA" id="ARBA00023136"/>
    </source>
</evidence>
<keyword evidence="11" id="KW-1185">Reference proteome</keyword>
<feature type="transmembrane region" description="Helical" evidence="8">
    <location>
        <begin position="120"/>
        <end position="140"/>
    </location>
</feature>
<protein>
    <recommendedName>
        <fullName evidence="9">Threonine/Serine exporter ThrE domain-containing protein</fullName>
    </recommendedName>
</protein>
<evidence type="ECO:0000256" key="2">
    <source>
        <dbReference type="ARBA" id="ARBA00022475"/>
    </source>
</evidence>
<evidence type="ECO:0000256" key="7">
    <source>
        <dbReference type="ARBA" id="ARBA00034125"/>
    </source>
</evidence>
<feature type="transmembrane region" description="Helical" evidence="8">
    <location>
        <begin position="6"/>
        <end position="24"/>
    </location>
</feature>
<evidence type="ECO:0000256" key="8">
    <source>
        <dbReference type="SAM" id="Phobius"/>
    </source>
</evidence>
<feature type="transmembrane region" description="Helical" evidence="8">
    <location>
        <begin position="82"/>
        <end position="100"/>
    </location>
</feature>
<dbReference type="PANTHER" id="PTHR34390">
    <property type="entry name" value="UPF0442 PROTEIN YJJB-RELATED"/>
    <property type="match status" value="1"/>
</dbReference>
<dbReference type="Proteomes" id="UP000016637">
    <property type="component" value="Unassembled WGS sequence"/>
</dbReference>
<comment type="subcellular location">
    <subcellularLocation>
        <location evidence="1">Cell membrane</location>
        <topology evidence="1">Multi-pass membrane protein</topology>
    </subcellularLocation>
</comment>
<evidence type="ECO:0000256" key="4">
    <source>
        <dbReference type="ARBA" id="ARBA00022692"/>
    </source>
</evidence>
<evidence type="ECO:0000256" key="3">
    <source>
        <dbReference type="ARBA" id="ARBA00022519"/>
    </source>
</evidence>
<proteinExistence type="inferred from homology"/>
<dbReference type="RefSeq" id="WP_021753054.1">
    <property type="nucleotide sequence ID" value="NZ_KI271841.1"/>
</dbReference>
<gene>
    <name evidence="10" type="ORF">HMPREF1983_00577</name>
</gene>
<dbReference type="InterPro" id="IPR050539">
    <property type="entry name" value="ThrE_Dicarb/AminoAcid_Exp"/>
</dbReference>
<feature type="domain" description="Threonine/Serine exporter ThrE" evidence="9">
    <location>
        <begin position="10"/>
        <end position="135"/>
    </location>
</feature>
<sequence length="149" mass="16117">MDIYNFIIQLAAGFISTLAFSFLFNAPKKSILVCSVIGAAGWVAYYYIKMISGIIIASFSGAIIIGVLASSASKQLRMPATIFIYTGIIPLVPGYGMYHTMRSLVTKSYHLAAKIGIDTILQAGAIAVGILIASMFSSSIRRVKIQRKR</sequence>
<dbReference type="HOGENOM" id="CLU_117642_0_0_9"/>
<dbReference type="PATRIC" id="fig|1321820.3.peg.565"/>
<dbReference type="AlphaFoldDB" id="U2Q9A3"/>
<dbReference type="PANTHER" id="PTHR34390:SF1">
    <property type="entry name" value="SUCCINATE TRANSPORTER SUBUNIT YJJB-RELATED"/>
    <property type="match status" value="1"/>
</dbReference>
<keyword evidence="3" id="KW-0997">Cell inner membrane</keyword>
<dbReference type="Pfam" id="PF12821">
    <property type="entry name" value="ThrE_2"/>
    <property type="match status" value="1"/>
</dbReference>
<dbReference type="eggNOG" id="COG3610">
    <property type="taxonomic scope" value="Bacteria"/>
</dbReference>
<keyword evidence="4 8" id="KW-0812">Transmembrane</keyword>
<feature type="transmembrane region" description="Helical" evidence="8">
    <location>
        <begin position="31"/>
        <end position="48"/>
    </location>
</feature>
<comment type="caution">
    <text evidence="10">The sequence shown here is derived from an EMBL/GenBank/DDBJ whole genome shotgun (WGS) entry which is preliminary data.</text>
</comment>
<comment type="similarity">
    <text evidence="7">Belongs to the ThrE exporter (TC 2.A.79) family.</text>
</comment>
<evidence type="ECO:0000259" key="9">
    <source>
        <dbReference type="Pfam" id="PF12821"/>
    </source>
</evidence>
<reference evidence="10 11" key="1">
    <citation type="submission" date="2013-08" db="EMBL/GenBank/DDBJ databases">
        <authorList>
            <person name="Weinstock G."/>
            <person name="Sodergren E."/>
            <person name="Wylie T."/>
            <person name="Fulton L."/>
            <person name="Fulton R."/>
            <person name="Fronick C."/>
            <person name="O'Laughlin M."/>
            <person name="Godfrey J."/>
            <person name="Miner T."/>
            <person name="Herter B."/>
            <person name="Appelbaum E."/>
            <person name="Cordes M."/>
            <person name="Lek S."/>
            <person name="Wollam A."/>
            <person name="Pepin K.H."/>
            <person name="Palsikar V.B."/>
            <person name="Mitreva M."/>
            <person name="Wilson R.K."/>
        </authorList>
    </citation>
    <scope>NUCLEOTIDE SEQUENCE [LARGE SCALE GENOMIC DNA]</scope>
    <source>
        <strain evidence="10 11">ATCC 700627</strain>
    </source>
</reference>
<dbReference type="GO" id="GO:0005886">
    <property type="term" value="C:plasma membrane"/>
    <property type="evidence" value="ECO:0007669"/>
    <property type="project" value="UniProtKB-SubCell"/>
</dbReference>